<reference evidence="1 2" key="1">
    <citation type="submission" date="2018-02" db="EMBL/GenBank/DDBJ databases">
        <title>Complete genome sequencing of Faecalibacterium prausnitzii strains isolated from the human gut.</title>
        <authorList>
            <person name="Fitzgerald B.C."/>
            <person name="Shkoporov A.N."/>
            <person name="Ross P.R."/>
            <person name="Hill C."/>
        </authorList>
    </citation>
    <scope>NUCLEOTIDE SEQUENCE [LARGE SCALE GENOMIC DNA]</scope>
    <source>
        <strain evidence="1 2">APC942/32-1</strain>
    </source>
</reference>
<comment type="caution">
    <text evidence="1">The sequence shown here is derived from an EMBL/GenBank/DDBJ whole genome shotgun (WGS) entry which is preliminary data.</text>
</comment>
<protein>
    <recommendedName>
        <fullName evidence="3">Stage III sporulation protein AF</fullName>
    </recommendedName>
</protein>
<dbReference type="Proteomes" id="UP000251144">
    <property type="component" value="Unassembled WGS sequence"/>
</dbReference>
<dbReference type="OrthoDB" id="1862397at2"/>
<evidence type="ECO:0000313" key="2">
    <source>
        <dbReference type="Proteomes" id="UP000251144"/>
    </source>
</evidence>
<gene>
    <name evidence="1" type="ORF">C4N26_04990</name>
</gene>
<dbReference type="EMBL" id="PRLB01000003">
    <property type="protein sequence ID" value="RAW54742.1"/>
    <property type="molecule type" value="Genomic_DNA"/>
</dbReference>
<accession>A0A329TYT1</accession>
<proteinExistence type="predicted"/>
<organism evidence="1 2">
    <name type="scientific">Faecalibacterium prausnitzii</name>
    <dbReference type="NCBI Taxonomy" id="853"/>
    <lineage>
        <taxon>Bacteria</taxon>
        <taxon>Bacillati</taxon>
        <taxon>Bacillota</taxon>
        <taxon>Clostridia</taxon>
        <taxon>Eubacteriales</taxon>
        <taxon>Oscillospiraceae</taxon>
        <taxon>Faecalibacterium</taxon>
    </lineage>
</organism>
<name>A0A329TYT1_9FIRM</name>
<evidence type="ECO:0008006" key="3">
    <source>
        <dbReference type="Google" id="ProtNLM"/>
    </source>
</evidence>
<evidence type="ECO:0000313" key="1">
    <source>
        <dbReference type="EMBL" id="RAW54742.1"/>
    </source>
</evidence>
<dbReference type="AlphaFoldDB" id="A0A329TYT1"/>
<dbReference type="RefSeq" id="WP_158400657.1">
    <property type="nucleotide sequence ID" value="NZ_PRLB01000003.1"/>
</dbReference>
<sequence>MMQALERAAAVFCTACICAELLSRFVGQGWGQKCIKAVAGLYILVVFADALPGAKAQFAALELPHVSAVSVGSLEDAVLAQTAEELSRTLEERCLSEAGVSLRLNISLSRTAEGVEAAEVQIVPRDAVTASQERAIETLLEGQLQLGPECIKWNSPSGEDVP</sequence>